<dbReference type="AlphaFoldDB" id="A0A2W1JNG5"/>
<accession>A0A2W1JNG5</accession>
<dbReference type="Proteomes" id="UP000248857">
    <property type="component" value="Unassembled WGS sequence"/>
</dbReference>
<keyword evidence="2" id="KW-1185">Reference proteome</keyword>
<name>A0A2W1JNG5_9CYAN</name>
<reference evidence="1 2" key="1">
    <citation type="journal article" date="2018" name="Sci. Rep.">
        <title>A novel species of the marine cyanobacterium Acaryochloris with a unique pigment content and lifestyle.</title>
        <authorList>
            <person name="Partensky F."/>
            <person name="Six C."/>
            <person name="Ratin M."/>
            <person name="Garczarek L."/>
            <person name="Vaulot D."/>
            <person name="Probert I."/>
            <person name="Calteau A."/>
            <person name="Gourvil P."/>
            <person name="Marie D."/>
            <person name="Grebert T."/>
            <person name="Bouchier C."/>
            <person name="Le Panse S."/>
            <person name="Gachenot M."/>
            <person name="Rodriguez F."/>
            <person name="Garrido J.L."/>
        </authorList>
    </citation>
    <scope>NUCLEOTIDE SEQUENCE [LARGE SCALE GENOMIC DNA]</scope>
    <source>
        <strain evidence="1 2">RCC1774</strain>
    </source>
</reference>
<sequence>MFTHQEQQPTQRPALINQADHPYIWAALQFIVESIKKRVSSSLQSWQTQVRSHYYQASRTGLDFYLEECSENSTEFCMTSQRPGVKVNDLIIVSHTYNCINYKILEISYYPNFSDMWVARIVEI</sequence>
<organism evidence="1 2">
    <name type="scientific">Acaryochloris thomasi RCC1774</name>
    <dbReference type="NCBI Taxonomy" id="1764569"/>
    <lineage>
        <taxon>Bacteria</taxon>
        <taxon>Bacillati</taxon>
        <taxon>Cyanobacteriota</taxon>
        <taxon>Cyanophyceae</taxon>
        <taxon>Acaryochloridales</taxon>
        <taxon>Acaryochloridaceae</taxon>
        <taxon>Acaryochloris</taxon>
        <taxon>Acaryochloris thomasi</taxon>
    </lineage>
</organism>
<dbReference type="OrthoDB" id="573884at2"/>
<dbReference type="EMBL" id="PQWO01000002">
    <property type="protein sequence ID" value="PZD74878.1"/>
    <property type="molecule type" value="Genomic_DNA"/>
</dbReference>
<protein>
    <submittedName>
        <fullName evidence="1">Uncharacterized protein</fullName>
    </submittedName>
</protein>
<evidence type="ECO:0000313" key="2">
    <source>
        <dbReference type="Proteomes" id="UP000248857"/>
    </source>
</evidence>
<gene>
    <name evidence="1" type="ORF">C1752_00596</name>
</gene>
<evidence type="ECO:0000313" key="1">
    <source>
        <dbReference type="EMBL" id="PZD74878.1"/>
    </source>
</evidence>
<proteinExistence type="predicted"/>
<comment type="caution">
    <text evidence="1">The sequence shown here is derived from an EMBL/GenBank/DDBJ whole genome shotgun (WGS) entry which is preliminary data.</text>
</comment>